<dbReference type="EMBL" id="JAGDFL010000285">
    <property type="protein sequence ID" value="KAG7394266.1"/>
    <property type="molecule type" value="Genomic_DNA"/>
</dbReference>
<evidence type="ECO:0008006" key="3">
    <source>
        <dbReference type="Google" id="ProtNLM"/>
    </source>
</evidence>
<protein>
    <recommendedName>
        <fullName evidence="3">F-box domain-containing protein</fullName>
    </recommendedName>
</protein>
<dbReference type="OrthoDB" id="106929at2759"/>
<dbReference type="Pfam" id="PF13385">
    <property type="entry name" value="Laminin_G_3"/>
    <property type="match status" value="1"/>
</dbReference>
<evidence type="ECO:0000313" key="2">
    <source>
        <dbReference type="Proteomes" id="UP000693981"/>
    </source>
</evidence>
<dbReference type="AlphaFoldDB" id="A0A8T1WLI4"/>
<accession>A0A8T1WLI4</accession>
<evidence type="ECO:0000313" key="1">
    <source>
        <dbReference type="EMBL" id="KAG7394266.1"/>
    </source>
</evidence>
<organism evidence="1 2">
    <name type="scientific">Phytophthora boehmeriae</name>
    <dbReference type="NCBI Taxonomy" id="109152"/>
    <lineage>
        <taxon>Eukaryota</taxon>
        <taxon>Sar</taxon>
        <taxon>Stramenopiles</taxon>
        <taxon>Oomycota</taxon>
        <taxon>Peronosporomycetes</taxon>
        <taxon>Peronosporales</taxon>
        <taxon>Peronosporaceae</taxon>
        <taxon>Phytophthora</taxon>
    </lineage>
</organism>
<gene>
    <name evidence="1" type="ORF">PHYBOEH_005421</name>
</gene>
<sequence length="344" mass="39532">MQLELLPEDVVEAICSFLLGFDALQLSHTSGRWLRWLSDGLFWHDKLVHGPIPENQQHLLHSWKRRYMLAKSMLFHGLTTDDDDSLTQASYACVEYPPPTDWGQFRRMHFALRTLHNESFSFDLWFCLLPADQVGLYAGGVIFGLQSDERTSNNWPQYHQQFVMVDSKRNLFCSVLDVKKAVAKDLRYDHWYHLVLTYSSDRQHQDVYVDGINVWSEAGPLHREWHHLLHEQVGTGYVTAGGGDYPHPEYVGWYGFHGLLDEFRFWSGVLPLEDVDHLARGGELSVKRLQGSLKYPGPRGPRSRHNVELVSCTRPSEGRPVEVVAYGRKPCATNVVAKVQARFA</sequence>
<keyword evidence="2" id="KW-1185">Reference proteome</keyword>
<name>A0A8T1WLI4_9STRA</name>
<comment type="caution">
    <text evidence="1">The sequence shown here is derived from an EMBL/GenBank/DDBJ whole genome shotgun (WGS) entry which is preliminary data.</text>
</comment>
<dbReference type="Proteomes" id="UP000693981">
    <property type="component" value="Unassembled WGS sequence"/>
</dbReference>
<proteinExistence type="predicted"/>
<reference evidence="1" key="1">
    <citation type="submission" date="2021-02" db="EMBL/GenBank/DDBJ databases">
        <authorList>
            <person name="Palmer J.M."/>
        </authorList>
    </citation>
    <scope>NUCLEOTIDE SEQUENCE</scope>
    <source>
        <strain evidence="1">SCRP23</strain>
    </source>
</reference>